<sequence>MTACTSNRTWSQDHGARVRARSKEQGQERGQERRSPTSSLSNMRVLTTLVVLATLSTATFAKVITIKNQHFGGNDKIHYGNHDCGQDVYHFDNISCDGNAKVHLGDDVPKGCKPPNHTYGKIKAAGKCKMHMGHTFL</sequence>
<reference evidence="2" key="2">
    <citation type="submission" date="2023-06" db="EMBL/GenBank/DDBJ databases">
        <authorList>
            <consortium name="Lawrence Berkeley National Laboratory"/>
            <person name="Haridas S."/>
            <person name="Hensen N."/>
            <person name="Bonometti L."/>
            <person name="Westerberg I."/>
            <person name="Brannstrom I.O."/>
            <person name="Guillou S."/>
            <person name="Cros-Aarteil S."/>
            <person name="Calhoun S."/>
            <person name="Kuo A."/>
            <person name="Mondo S."/>
            <person name="Pangilinan J."/>
            <person name="Riley R."/>
            <person name="LaButti K."/>
            <person name="Andreopoulos B."/>
            <person name="Lipzen A."/>
            <person name="Chen C."/>
            <person name="Yanf M."/>
            <person name="Daum C."/>
            <person name="Ng V."/>
            <person name="Clum A."/>
            <person name="Steindorff A."/>
            <person name="Ohm R."/>
            <person name="Martin F."/>
            <person name="Silar P."/>
            <person name="Natvig D."/>
            <person name="Lalanne C."/>
            <person name="Gautier V."/>
            <person name="Ament-velasquez S.L."/>
            <person name="Kruys A."/>
            <person name="Hutchinson M.I."/>
            <person name="Powell A.J."/>
            <person name="Barry K."/>
            <person name="Miller A.N."/>
            <person name="Grigoriev I.V."/>
            <person name="Debuchy R."/>
            <person name="Gladieux P."/>
            <person name="Thoren M.H."/>
            <person name="Johannesson H."/>
        </authorList>
    </citation>
    <scope>NUCLEOTIDE SEQUENCE</scope>
    <source>
        <strain evidence="2">CBS 232.78</strain>
    </source>
</reference>
<evidence type="ECO:0000313" key="2">
    <source>
        <dbReference type="EMBL" id="KAK3368465.1"/>
    </source>
</evidence>
<dbReference type="Proteomes" id="UP001285441">
    <property type="component" value="Unassembled WGS sequence"/>
</dbReference>
<feature type="compositionally biased region" description="Polar residues" evidence="1">
    <location>
        <begin position="1"/>
        <end position="12"/>
    </location>
</feature>
<accession>A0AAE0K2Y1</accession>
<protein>
    <submittedName>
        <fullName evidence="2">Uncharacterized protein</fullName>
    </submittedName>
</protein>
<evidence type="ECO:0000313" key="3">
    <source>
        <dbReference type="Proteomes" id="UP001285441"/>
    </source>
</evidence>
<keyword evidence="3" id="KW-1185">Reference proteome</keyword>
<organism evidence="2 3">
    <name type="scientific">Podospora didyma</name>
    <dbReference type="NCBI Taxonomy" id="330526"/>
    <lineage>
        <taxon>Eukaryota</taxon>
        <taxon>Fungi</taxon>
        <taxon>Dikarya</taxon>
        <taxon>Ascomycota</taxon>
        <taxon>Pezizomycotina</taxon>
        <taxon>Sordariomycetes</taxon>
        <taxon>Sordariomycetidae</taxon>
        <taxon>Sordariales</taxon>
        <taxon>Podosporaceae</taxon>
        <taxon>Podospora</taxon>
    </lineage>
</organism>
<name>A0AAE0K2Y1_9PEZI</name>
<feature type="region of interest" description="Disordered" evidence="1">
    <location>
        <begin position="1"/>
        <end position="40"/>
    </location>
</feature>
<proteinExistence type="predicted"/>
<reference evidence="2" key="1">
    <citation type="journal article" date="2023" name="Mol. Phylogenet. Evol.">
        <title>Genome-scale phylogeny and comparative genomics of the fungal order Sordariales.</title>
        <authorList>
            <person name="Hensen N."/>
            <person name="Bonometti L."/>
            <person name="Westerberg I."/>
            <person name="Brannstrom I.O."/>
            <person name="Guillou S."/>
            <person name="Cros-Aarteil S."/>
            <person name="Calhoun S."/>
            <person name="Haridas S."/>
            <person name="Kuo A."/>
            <person name="Mondo S."/>
            <person name="Pangilinan J."/>
            <person name="Riley R."/>
            <person name="LaButti K."/>
            <person name="Andreopoulos B."/>
            <person name="Lipzen A."/>
            <person name="Chen C."/>
            <person name="Yan M."/>
            <person name="Daum C."/>
            <person name="Ng V."/>
            <person name="Clum A."/>
            <person name="Steindorff A."/>
            <person name="Ohm R.A."/>
            <person name="Martin F."/>
            <person name="Silar P."/>
            <person name="Natvig D.O."/>
            <person name="Lalanne C."/>
            <person name="Gautier V."/>
            <person name="Ament-Velasquez S.L."/>
            <person name="Kruys A."/>
            <person name="Hutchinson M.I."/>
            <person name="Powell A.J."/>
            <person name="Barry K."/>
            <person name="Miller A.N."/>
            <person name="Grigoriev I.V."/>
            <person name="Debuchy R."/>
            <person name="Gladieux P."/>
            <person name="Hiltunen Thoren M."/>
            <person name="Johannesson H."/>
        </authorList>
    </citation>
    <scope>NUCLEOTIDE SEQUENCE</scope>
    <source>
        <strain evidence="2">CBS 232.78</strain>
    </source>
</reference>
<evidence type="ECO:0000256" key="1">
    <source>
        <dbReference type="SAM" id="MobiDB-lite"/>
    </source>
</evidence>
<gene>
    <name evidence="2" type="ORF">B0H63DRAFT_528830</name>
</gene>
<comment type="caution">
    <text evidence="2">The sequence shown here is derived from an EMBL/GenBank/DDBJ whole genome shotgun (WGS) entry which is preliminary data.</text>
</comment>
<dbReference type="EMBL" id="JAULSW010000010">
    <property type="protein sequence ID" value="KAK3368465.1"/>
    <property type="molecule type" value="Genomic_DNA"/>
</dbReference>
<feature type="compositionally biased region" description="Basic and acidic residues" evidence="1">
    <location>
        <begin position="21"/>
        <end position="35"/>
    </location>
</feature>
<dbReference type="AlphaFoldDB" id="A0AAE0K2Y1"/>